<evidence type="ECO:0000313" key="3">
    <source>
        <dbReference type="EnsemblMetazoa" id="CapteP206204"/>
    </source>
</evidence>
<gene>
    <name evidence="2" type="ORF">CAPTEDRAFT_206204</name>
</gene>
<dbReference type="EMBL" id="KB304906">
    <property type="protein sequence ID" value="ELU01596.1"/>
    <property type="molecule type" value="Genomic_DNA"/>
</dbReference>
<organism evidence="2">
    <name type="scientific">Capitella teleta</name>
    <name type="common">Polychaete worm</name>
    <dbReference type="NCBI Taxonomy" id="283909"/>
    <lineage>
        <taxon>Eukaryota</taxon>
        <taxon>Metazoa</taxon>
        <taxon>Spiralia</taxon>
        <taxon>Lophotrochozoa</taxon>
        <taxon>Annelida</taxon>
        <taxon>Polychaeta</taxon>
        <taxon>Sedentaria</taxon>
        <taxon>Scolecida</taxon>
        <taxon>Capitellidae</taxon>
        <taxon>Capitella</taxon>
    </lineage>
</organism>
<protein>
    <recommendedName>
        <fullName evidence="1">Ras-associating domain-containing protein</fullName>
    </recommendedName>
</protein>
<dbReference type="InterPro" id="IPR029071">
    <property type="entry name" value="Ubiquitin-like_domsf"/>
</dbReference>
<sequence length="154" mass="17240">MRKDKNRTNNITRGEREAIHTVSWDNTSHRTMGDPGALKFTAIKVRTSPVAPRKEPQIVVISNQTTTRDLITMVIKKCKMDASNAEIVDLLAEYRNEADTDAETETLLDDDRPLLIYDSQPKGTIRKLSAQNEFLEIQIVGAILFGRIGASSLI</sequence>
<reference evidence="4" key="1">
    <citation type="submission" date="2012-12" db="EMBL/GenBank/DDBJ databases">
        <authorList>
            <person name="Hellsten U."/>
            <person name="Grimwood J."/>
            <person name="Chapman J.A."/>
            <person name="Shapiro H."/>
            <person name="Aerts A."/>
            <person name="Otillar R.P."/>
            <person name="Terry A.Y."/>
            <person name="Boore J.L."/>
            <person name="Simakov O."/>
            <person name="Marletaz F."/>
            <person name="Cho S.-J."/>
            <person name="Edsinger-Gonzales E."/>
            <person name="Havlak P."/>
            <person name="Kuo D.-H."/>
            <person name="Larsson T."/>
            <person name="Lv J."/>
            <person name="Arendt D."/>
            <person name="Savage R."/>
            <person name="Osoegawa K."/>
            <person name="de Jong P."/>
            <person name="Lindberg D.R."/>
            <person name="Seaver E.C."/>
            <person name="Weisblat D.A."/>
            <person name="Putnam N.H."/>
            <person name="Grigoriev I.V."/>
            <person name="Rokhsar D.S."/>
        </authorList>
    </citation>
    <scope>NUCLEOTIDE SEQUENCE</scope>
    <source>
        <strain evidence="4">I ESC-2004</strain>
    </source>
</reference>
<dbReference type="Gene3D" id="3.10.20.90">
    <property type="entry name" value="Phosphatidylinositol 3-kinase Catalytic Subunit, Chain A, domain 1"/>
    <property type="match status" value="1"/>
</dbReference>
<evidence type="ECO:0000313" key="4">
    <source>
        <dbReference type="Proteomes" id="UP000014760"/>
    </source>
</evidence>
<feature type="domain" description="Ras-associating" evidence="1">
    <location>
        <begin position="41"/>
        <end position="125"/>
    </location>
</feature>
<name>R7U662_CAPTE</name>
<dbReference type="AlphaFoldDB" id="R7U662"/>
<keyword evidence="4" id="KW-1185">Reference proteome</keyword>
<dbReference type="Pfam" id="PF00788">
    <property type="entry name" value="RA"/>
    <property type="match status" value="1"/>
</dbReference>
<reference evidence="3" key="3">
    <citation type="submission" date="2015-06" db="UniProtKB">
        <authorList>
            <consortium name="EnsemblMetazoa"/>
        </authorList>
    </citation>
    <scope>IDENTIFICATION</scope>
</reference>
<proteinExistence type="predicted"/>
<dbReference type="SUPFAM" id="SSF54236">
    <property type="entry name" value="Ubiquitin-like"/>
    <property type="match status" value="1"/>
</dbReference>
<dbReference type="HOGENOM" id="CLU_1705930_0_0_1"/>
<dbReference type="EMBL" id="AMQN01025499">
    <property type="status" value="NOT_ANNOTATED_CDS"/>
    <property type="molecule type" value="Genomic_DNA"/>
</dbReference>
<accession>R7U662</accession>
<evidence type="ECO:0000313" key="2">
    <source>
        <dbReference type="EMBL" id="ELU01596.1"/>
    </source>
</evidence>
<dbReference type="Proteomes" id="UP000014760">
    <property type="component" value="Unassembled WGS sequence"/>
</dbReference>
<dbReference type="EnsemblMetazoa" id="CapteT206204">
    <property type="protein sequence ID" value="CapteP206204"/>
    <property type="gene ID" value="CapteG206204"/>
</dbReference>
<evidence type="ECO:0000259" key="1">
    <source>
        <dbReference type="Pfam" id="PF00788"/>
    </source>
</evidence>
<reference evidence="2 4" key="2">
    <citation type="journal article" date="2013" name="Nature">
        <title>Insights into bilaterian evolution from three spiralian genomes.</title>
        <authorList>
            <person name="Simakov O."/>
            <person name="Marletaz F."/>
            <person name="Cho S.J."/>
            <person name="Edsinger-Gonzales E."/>
            <person name="Havlak P."/>
            <person name="Hellsten U."/>
            <person name="Kuo D.H."/>
            <person name="Larsson T."/>
            <person name="Lv J."/>
            <person name="Arendt D."/>
            <person name="Savage R."/>
            <person name="Osoegawa K."/>
            <person name="de Jong P."/>
            <person name="Grimwood J."/>
            <person name="Chapman J.A."/>
            <person name="Shapiro H."/>
            <person name="Aerts A."/>
            <person name="Otillar R.P."/>
            <person name="Terry A.Y."/>
            <person name="Boore J.L."/>
            <person name="Grigoriev I.V."/>
            <person name="Lindberg D.R."/>
            <person name="Seaver E.C."/>
            <person name="Weisblat D.A."/>
            <person name="Putnam N.H."/>
            <person name="Rokhsar D.S."/>
        </authorList>
    </citation>
    <scope>NUCLEOTIDE SEQUENCE</scope>
    <source>
        <strain evidence="2 4">I ESC-2004</strain>
    </source>
</reference>
<dbReference type="InterPro" id="IPR000159">
    <property type="entry name" value="RA_dom"/>
</dbReference>
<dbReference type="GO" id="GO:0007165">
    <property type="term" value="P:signal transduction"/>
    <property type="evidence" value="ECO:0007669"/>
    <property type="project" value="InterPro"/>
</dbReference>